<dbReference type="AlphaFoldDB" id="A0A371ER67"/>
<gene>
    <name evidence="1" type="ORF">CR513_52576</name>
</gene>
<reference evidence="1" key="1">
    <citation type="submission" date="2018-05" db="EMBL/GenBank/DDBJ databases">
        <title>Draft genome of Mucuna pruriens seed.</title>
        <authorList>
            <person name="Nnadi N.E."/>
            <person name="Vos R."/>
            <person name="Hasami M.H."/>
            <person name="Devisetty U.K."/>
            <person name="Aguiy J.C."/>
        </authorList>
    </citation>
    <scope>NUCLEOTIDE SEQUENCE [LARGE SCALE GENOMIC DNA]</scope>
    <source>
        <strain evidence="1">JCA_2017</strain>
    </source>
</reference>
<dbReference type="Proteomes" id="UP000257109">
    <property type="component" value="Unassembled WGS sequence"/>
</dbReference>
<name>A0A371ER67_MUCPR</name>
<feature type="non-terminal residue" evidence="1">
    <location>
        <position position="1"/>
    </location>
</feature>
<dbReference type="EMBL" id="QJKJ01012543">
    <property type="protein sequence ID" value="RDX68439.1"/>
    <property type="molecule type" value="Genomic_DNA"/>
</dbReference>
<evidence type="ECO:0000313" key="2">
    <source>
        <dbReference type="Proteomes" id="UP000257109"/>
    </source>
</evidence>
<sequence length="80" mass="9576">MRISQSRQKSYACKRRTPEFEEGDHIFLRVILRLGVSLIAFQIALPPFLSNIHSVFHVFQLRKKVHRDPSHVIQFRYKRT</sequence>
<evidence type="ECO:0000313" key="1">
    <source>
        <dbReference type="EMBL" id="RDX68439.1"/>
    </source>
</evidence>
<accession>A0A371ER67</accession>
<protein>
    <submittedName>
        <fullName evidence="1">Uncharacterized protein</fullName>
    </submittedName>
</protein>
<comment type="caution">
    <text evidence="1">The sequence shown here is derived from an EMBL/GenBank/DDBJ whole genome shotgun (WGS) entry which is preliminary data.</text>
</comment>
<organism evidence="1 2">
    <name type="scientific">Mucuna pruriens</name>
    <name type="common">Velvet bean</name>
    <name type="synonym">Dolichos pruriens</name>
    <dbReference type="NCBI Taxonomy" id="157652"/>
    <lineage>
        <taxon>Eukaryota</taxon>
        <taxon>Viridiplantae</taxon>
        <taxon>Streptophyta</taxon>
        <taxon>Embryophyta</taxon>
        <taxon>Tracheophyta</taxon>
        <taxon>Spermatophyta</taxon>
        <taxon>Magnoliopsida</taxon>
        <taxon>eudicotyledons</taxon>
        <taxon>Gunneridae</taxon>
        <taxon>Pentapetalae</taxon>
        <taxon>rosids</taxon>
        <taxon>fabids</taxon>
        <taxon>Fabales</taxon>
        <taxon>Fabaceae</taxon>
        <taxon>Papilionoideae</taxon>
        <taxon>50 kb inversion clade</taxon>
        <taxon>NPAAA clade</taxon>
        <taxon>indigoferoid/millettioid clade</taxon>
        <taxon>Phaseoleae</taxon>
        <taxon>Mucuna</taxon>
    </lineage>
</organism>
<keyword evidence="2" id="KW-1185">Reference proteome</keyword>
<proteinExistence type="predicted"/>
<dbReference type="OrthoDB" id="1738613at2759"/>